<gene>
    <name evidence="17" type="ORF">M0R45_033726</name>
</gene>
<evidence type="ECO:0000256" key="13">
    <source>
        <dbReference type="ARBA" id="ARBA00077474"/>
    </source>
</evidence>
<dbReference type="PROSITE" id="PS00086">
    <property type="entry name" value="CYTOCHROME_P450"/>
    <property type="match status" value="1"/>
</dbReference>
<organism evidence="17 18">
    <name type="scientific">Rubus argutus</name>
    <name type="common">Southern blackberry</name>
    <dbReference type="NCBI Taxonomy" id="59490"/>
    <lineage>
        <taxon>Eukaryota</taxon>
        <taxon>Viridiplantae</taxon>
        <taxon>Streptophyta</taxon>
        <taxon>Embryophyta</taxon>
        <taxon>Tracheophyta</taxon>
        <taxon>Spermatophyta</taxon>
        <taxon>Magnoliopsida</taxon>
        <taxon>eudicotyledons</taxon>
        <taxon>Gunneridae</taxon>
        <taxon>Pentapetalae</taxon>
        <taxon>rosids</taxon>
        <taxon>fabids</taxon>
        <taxon>Rosales</taxon>
        <taxon>Rosaceae</taxon>
        <taxon>Rosoideae</taxon>
        <taxon>Rosoideae incertae sedis</taxon>
        <taxon>Rubus</taxon>
    </lineage>
</organism>
<evidence type="ECO:0000256" key="1">
    <source>
        <dbReference type="ARBA" id="ARBA00004167"/>
    </source>
</evidence>
<dbReference type="Proteomes" id="UP001457282">
    <property type="component" value="Unassembled WGS sequence"/>
</dbReference>
<evidence type="ECO:0000256" key="12">
    <source>
        <dbReference type="ARBA" id="ARBA00067336"/>
    </source>
</evidence>
<dbReference type="CDD" id="cd11043">
    <property type="entry name" value="CYP90-like"/>
    <property type="match status" value="1"/>
</dbReference>
<dbReference type="InterPro" id="IPR036396">
    <property type="entry name" value="Cyt_P450_sf"/>
</dbReference>
<dbReference type="PRINTS" id="PR00385">
    <property type="entry name" value="P450"/>
</dbReference>
<evidence type="ECO:0000256" key="15">
    <source>
        <dbReference type="RuleBase" id="RU000461"/>
    </source>
</evidence>
<dbReference type="GO" id="GO:0010268">
    <property type="term" value="P:brassinosteroid homeostasis"/>
    <property type="evidence" value="ECO:0007669"/>
    <property type="project" value="TreeGrafter"/>
</dbReference>
<evidence type="ECO:0000256" key="16">
    <source>
        <dbReference type="SAM" id="Phobius"/>
    </source>
</evidence>
<dbReference type="GO" id="GO:0016125">
    <property type="term" value="P:sterol metabolic process"/>
    <property type="evidence" value="ECO:0007669"/>
    <property type="project" value="TreeGrafter"/>
</dbReference>
<evidence type="ECO:0000256" key="8">
    <source>
        <dbReference type="ARBA" id="ARBA00023136"/>
    </source>
</evidence>
<evidence type="ECO:0000256" key="5">
    <source>
        <dbReference type="ARBA" id="ARBA00022723"/>
    </source>
</evidence>
<protein>
    <recommendedName>
        <fullName evidence="12">Cytochrome P450 724B1</fullName>
    </recommendedName>
    <alternativeName>
        <fullName evidence="13">(22S)-22-hydroxycampesterol synthase</fullName>
    </alternativeName>
</protein>
<keyword evidence="8 16" id="KW-0472">Membrane</keyword>
<dbReference type="Gene3D" id="1.10.630.10">
    <property type="entry name" value="Cytochrome P450"/>
    <property type="match status" value="1"/>
</dbReference>
<comment type="similarity">
    <text evidence="3 15">Belongs to the cytochrome P450 family.</text>
</comment>
<dbReference type="AlphaFoldDB" id="A0AAW1WL46"/>
<keyword evidence="18" id="KW-1185">Reference proteome</keyword>
<dbReference type="GO" id="GO:0016705">
    <property type="term" value="F:oxidoreductase activity, acting on paired donors, with incorporation or reduction of molecular oxygen"/>
    <property type="evidence" value="ECO:0007669"/>
    <property type="project" value="InterPro"/>
</dbReference>
<evidence type="ECO:0000313" key="18">
    <source>
        <dbReference type="Proteomes" id="UP001457282"/>
    </source>
</evidence>
<comment type="cofactor">
    <cofactor evidence="14">
        <name>heme</name>
        <dbReference type="ChEBI" id="CHEBI:30413"/>
    </cofactor>
</comment>
<reference evidence="17 18" key="1">
    <citation type="journal article" date="2023" name="G3 (Bethesda)">
        <title>A chromosome-length genome assembly and annotation of blackberry (Rubus argutus, cv. 'Hillquist').</title>
        <authorList>
            <person name="Bruna T."/>
            <person name="Aryal R."/>
            <person name="Dudchenko O."/>
            <person name="Sargent D.J."/>
            <person name="Mead D."/>
            <person name="Buti M."/>
            <person name="Cavallini A."/>
            <person name="Hytonen T."/>
            <person name="Andres J."/>
            <person name="Pham M."/>
            <person name="Weisz D."/>
            <person name="Mascagni F."/>
            <person name="Usai G."/>
            <person name="Natali L."/>
            <person name="Bassil N."/>
            <person name="Fernandez G.E."/>
            <person name="Lomsadze A."/>
            <person name="Armour M."/>
            <person name="Olukolu B."/>
            <person name="Poorten T."/>
            <person name="Britton C."/>
            <person name="Davik J."/>
            <person name="Ashrafi H."/>
            <person name="Aiden E.L."/>
            <person name="Borodovsky M."/>
            <person name="Worthington M."/>
        </authorList>
    </citation>
    <scope>NUCLEOTIDE SEQUENCE [LARGE SCALE GENOMIC DNA]</scope>
    <source>
        <strain evidence="17">PI 553951</strain>
    </source>
</reference>
<feature type="binding site" description="axial binding residue" evidence="14">
    <location>
        <position position="434"/>
    </location>
    <ligand>
        <name>heme</name>
        <dbReference type="ChEBI" id="CHEBI:30413"/>
    </ligand>
    <ligandPart>
        <name>Fe</name>
        <dbReference type="ChEBI" id="CHEBI:18248"/>
    </ligandPart>
</feature>
<evidence type="ECO:0000256" key="10">
    <source>
        <dbReference type="ARBA" id="ARBA00052777"/>
    </source>
</evidence>
<dbReference type="GO" id="GO:0005506">
    <property type="term" value="F:iron ion binding"/>
    <property type="evidence" value="ECO:0007669"/>
    <property type="project" value="InterPro"/>
</dbReference>
<comment type="pathway">
    <text evidence="11">Steroid biosynthesis.</text>
</comment>
<keyword evidence="4 16" id="KW-0812">Transmembrane</keyword>
<comment type="pathway">
    <text evidence="9">Plant hormone biosynthesis; brassinosteroid biosynthesis.</text>
</comment>
<evidence type="ECO:0000256" key="11">
    <source>
        <dbReference type="ARBA" id="ARBA00060577"/>
    </source>
</evidence>
<keyword evidence="5 14" id="KW-0479">Metal-binding</keyword>
<dbReference type="PRINTS" id="PR00463">
    <property type="entry name" value="EP450I"/>
</dbReference>
<keyword evidence="7 14" id="KW-0408">Iron</keyword>
<evidence type="ECO:0000256" key="6">
    <source>
        <dbReference type="ARBA" id="ARBA00022989"/>
    </source>
</evidence>
<comment type="subcellular location">
    <subcellularLocation>
        <location evidence="1">Membrane</location>
        <topology evidence="1">Single-pass membrane protein</topology>
    </subcellularLocation>
</comment>
<dbReference type="InterPro" id="IPR017972">
    <property type="entry name" value="Cyt_P450_CS"/>
</dbReference>
<proteinExistence type="inferred from homology"/>
<evidence type="ECO:0000256" key="2">
    <source>
        <dbReference type="ARBA" id="ARBA00004972"/>
    </source>
</evidence>
<evidence type="ECO:0000256" key="9">
    <source>
        <dbReference type="ARBA" id="ARBA00037910"/>
    </source>
</evidence>
<keyword evidence="14 15" id="KW-0349">Heme</keyword>
<comment type="catalytic activity">
    <reaction evidence="10">
        <text>campesterol + reduced [NADPH--hemoprotein reductase] + O2 = (22S)-22-hydroxycampesterol + oxidized [NADPH--hemoprotein reductase] + H2O + H(+)</text>
        <dbReference type="Rhea" id="RHEA:69835"/>
        <dbReference type="Rhea" id="RHEA-COMP:11964"/>
        <dbReference type="Rhea" id="RHEA-COMP:11965"/>
        <dbReference type="ChEBI" id="CHEBI:15377"/>
        <dbReference type="ChEBI" id="CHEBI:15378"/>
        <dbReference type="ChEBI" id="CHEBI:15379"/>
        <dbReference type="ChEBI" id="CHEBI:28623"/>
        <dbReference type="ChEBI" id="CHEBI:57618"/>
        <dbReference type="ChEBI" id="CHEBI:58210"/>
        <dbReference type="ChEBI" id="CHEBI:72331"/>
    </reaction>
    <physiologicalReaction direction="left-to-right" evidence="10">
        <dbReference type="Rhea" id="RHEA:69836"/>
    </physiologicalReaction>
</comment>
<dbReference type="InterPro" id="IPR001128">
    <property type="entry name" value="Cyt_P450"/>
</dbReference>
<dbReference type="FunFam" id="1.10.630.10:FF:000057">
    <property type="entry name" value="Cytochrome P450 724B1"/>
    <property type="match status" value="1"/>
</dbReference>
<accession>A0AAW1WL46</accession>
<dbReference type="PANTHER" id="PTHR24286">
    <property type="entry name" value="CYTOCHROME P450 26"/>
    <property type="match status" value="1"/>
</dbReference>
<keyword evidence="15" id="KW-0560">Oxidoreductase</keyword>
<evidence type="ECO:0000256" key="3">
    <source>
        <dbReference type="ARBA" id="ARBA00010617"/>
    </source>
</evidence>
<dbReference type="InterPro" id="IPR002401">
    <property type="entry name" value="Cyt_P450_E_grp-I"/>
</dbReference>
<evidence type="ECO:0000256" key="7">
    <source>
        <dbReference type="ARBA" id="ARBA00023004"/>
    </source>
</evidence>
<dbReference type="EMBL" id="JBEDUW010000006">
    <property type="protein sequence ID" value="KAK9925402.1"/>
    <property type="molecule type" value="Genomic_DNA"/>
</dbReference>
<dbReference type="SUPFAM" id="SSF48264">
    <property type="entry name" value="Cytochrome P450"/>
    <property type="match status" value="1"/>
</dbReference>
<evidence type="ECO:0000256" key="14">
    <source>
        <dbReference type="PIRSR" id="PIRSR602401-1"/>
    </source>
</evidence>
<dbReference type="GO" id="GO:0004497">
    <property type="term" value="F:monooxygenase activity"/>
    <property type="evidence" value="ECO:0007669"/>
    <property type="project" value="UniProtKB-KW"/>
</dbReference>
<comment type="caution">
    <text evidence="17">The sequence shown here is derived from an EMBL/GenBank/DDBJ whole genome shotgun (WGS) entry which is preliminary data.</text>
</comment>
<dbReference type="GO" id="GO:0016132">
    <property type="term" value="P:brassinosteroid biosynthetic process"/>
    <property type="evidence" value="ECO:0007669"/>
    <property type="project" value="TreeGrafter"/>
</dbReference>
<dbReference type="PANTHER" id="PTHR24286:SF159">
    <property type="entry name" value="CYTOCHROME P450, FAMILY 724, SUBFAMILY A, POLYPEPTIDE 1"/>
    <property type="match status" value="1"/>
</dbReference>
<keyword evidence="6 16" id="KW-1133">Transmembrane helix</keyword>
<name>A0AAW1WL46_RUBAR</name>
<evidence type="ECO:0000256" key="4">
    <source>
        <dbReference type="ARBA" id="ARBA00022692"/>
    </source>
</evidence>
<sequence>MVGFSPILLAFVIGLVPVLAYILLIKSFQRRHEKPAATAAAKNLPPGSMGWPAFGETLHFLKPHYSNSPGTFLQQHCSRYGKVFKSHLFGSRTIVSCDLELNMFILQNEEKLFQASYPKPIHGILGKYSLLTVSGDLHRKLRNVGVSFIASSKSSPHFLHRVEKLSIMMMDSWSGRKQVSFFKEAKAFTLRLMVKHLLSVKPEEALASRILEDFQTYMRGFVSLPLNIPGTAYAKAVKARARLSSSVKEIMEERRKRKIVELGEGDVDFLDAILSKQSLNDDEIVSIVLDIMLGGYETTSTLMALIVYFLHHSPIAFAKLKEEHQAIRENKKDESAPLNWEDYKKMEYSYYVICEAMRCGNVVKFVHRKALQDVKFKELVIPSGWKVLPIFTASHLDPNLHENPTQFDPSRWTNDNYKEMSKKVTPFGGGARLCPGAELAKVVLSFFLHHLVLTYRWKTKPDECPLAYPYVEFRRGLLIEIEPAAAAGAL</sequence>
<evidence type="ECO:0000313" key="17">
    <source>
        <dbReference type="EMBL" id="KAK9925402.1"/>
    </source>
</evidence>
<keyword evidence="15" id="KW-0503">Monooxygenase</keyword>
<dbReference type="Pfam" id="PF00067">
    <property type="entry name" value="p450"/>
    <property type="match status" value="1"/>
</dbReference>
<dbReference type="GO" id="GO:0016020">
    <property type="term" value="C:membrane"/>
    <property type="evidence" value="ECO:0007669"/>
    <property type="project" value="UniProtKB-SubCell"/>
</dbReference>
<comment type="pathway">
    <text evidence="2">Hormone biosynthesis.</text>
</comment>
<dbReference type="GO" id="GO:0020037">
    <property type="term" value="F:heme binding"/>
    <property type="evidence" value="ECO:0007669"/>
    <property type="project" value="InterPro"/>
</dbReference>
<feature type="transmembrane region" description="Helical" evidence="16">
    <location>
        <begin position="6"/>
        <end position="24"/>
    </location>
</feature>